<evidence type="ECO:0000256" key="1">
    <source>
        <dbReference type="ARBA" id="ARBA00008601"/>
    </source>
</evidence>
<dbReference type="SMART" id="SM00404">
    <property type="entry name" value="PTPc_motif"/>
    <property type="match status" value="1"/>
</dbReference>
<evidence type="ECO:0000259" key="7">
    <source>
        <dbReference type="PROSITE" id="PS50056"/>
    </source>
</evidence>
<dbReference type="PANTHER" id="PTHR45848">
    <property type="entry name" value="DUAL SPECIFICITY PROTEIN PHOSPHATASE 12 FAMILY MEMBER"/>
    <property type="match status" value="1"/>
</dbReference>
<dbReference type="GO" id="GO:0008138">
    <property type="term" value="F:protein tyrosine/serine/threonine phosphatase activity"/>
    <property type="evidence" value="ECO:0007669"/>
    <property type="project" value="InterPro"/>
</dbReference>
<dbReference type="SMART" id="SM00195">
    <property type="entry name" value="DSPc"/>
    <property type="match status" value="1"/>
</dbReference>
<feature type="active site" description="Phosphocysteine intermediate" evidence="5">
    <location>
        <position position="84"/>
    </location>
</feature>
<evidence type="ECO:0000313" key="9">
    <source>
        <dbReference type="Proteomes" id="UP001140091"/>
    </source>
</evidence>
<evidence type="ECO:0000256" key="2">
    <source>
        <dbReference type="ARBA" id="ARBA00013064"/>
    </source>
</evidence>
<dbReference type="Proteomes" id="UP001140091">
    <property type="component" value="Unassembled WGS sequence"/>
</dbReference>
<gene>
    <name evidence="8" type="ORF">H1R20_g3153</name>
</gene>
<evidence type="ECO:0000256" key="3">
    <source>
        <dbReference type="ARBA" id="ARBA00022801"/>
    </source>
</evidence>
<dbReference type="PROSITE" id="PS00383">
    <property type="entry name" value="TYR_PHOSPHATASE_1"/>
    <property type="match status" value="1"/>
</dbReference>
<comment type="caution">
    <text evidence="8">The sequence shown here is derived from an EMBL/GenBank/DDBJ whole genome shotgun (WGS) entry which is preliminary data.</text>
</comment>
<comment type="similarity">
    <text evidence="1">Belongs to the protein-tyrosine phosphatase family. Non-receptor class dual specificity subfamily.</text>
</comment>
<evidence type="ECO:0000256" key="4">
    <source>
        <dbReference type="ARBA" id="ARBA00022912"/>
    </source>
</evidence>
<dbReference type="PROSITE" id="PS50054">
    <property type="entry name" value="TYR_PHOSPHATASE_DUAL"/>
    <property type="match status" value="1"/>
</dbReference>
<dbReference type="Gene3D" id="3.90.190.10">
    <property type="entry name" value="Protein tyrosine phosphatase superfamily"/>
    <property type="match status" value="1"/>
</dbReference>
<dbReference type="GO" id="GO:0005634">
    <property type="term" value="C:nucleus"/>
    <property type="evidence" value="ECO:0007669"/>
    <property type="project" value="TreeGrafter"/>
</dbReference>
<dbReference type="InterPro" id="IPR029021">
    <property type="entry name" value="Prot-tyrosine_phosphatase-like"/>
</dbReference>
<proteinExistence type="inferred from homology"/>
<accession>A0A9W8JJC9</accession>
<keyword evidence="3" id="KW-0378">Hydrolase</keyword>
<evidence type="ECO:0000313" key="8">
    <source>
        <dbReference type="EMBL" id="KAJ2933914.1"/>
    </source>
</evidence>
<protein>
    <recommendedName>
        <fullName evidence="2">protein-tyrosine-phosphatase</fullName>
        <ecNumber evidence="2">3.1.3.48</ecNumber>
    </recommendedName>
</protein>
<dbReference type="EC" id="3.1.3.48" evidence="2"/>
<dbReference type="InterPro" id="IPR020422">
    <property type="entry name" value="TYR_PHOSPHATASE_DUAL_dom"/>
</dbReference>
<dbReference type="InterPro" id="IPR003595">
    <property type="entry name" value="Tyr_Pase_cat"/>
</dbReference>
<dbReference type="PANTHER" id="PTHR45848:SF4">
    <property type="entry name" value="DUAL SPECIFICITY PROTEIN PHOSPHATASE 12"/>
    <property type="match status" value="1"/>
</dbReference>
<dbReference type="GO" id="GO:0004725">
    <property type="term" value="F:protein tyrosine phosphatase activity"/>
    <property type="evidence" value="ECO:0007669"/>
    <property type="project" value="UniProtKB-EC"/>
</dbReference>
<dbReference type="CDD" id="cd14498">
    <property type="entry name" value="DSP"/>
    <property type="match status" value="1"/>
</dbReference>
<dbReference type="EMBL" id="JANBPK010000730">
    <property type="protein sequence ID" value="KAJ2933914.1"/>
    <property type="molecule type" value="Genomic_DNA"/>
</dbReference>
<feature type="non-terminal residue" evidence="8">
    <location>
        <position position="1"/>
    </location>
</feature>
<sequence>MNEVIPGLWIGDLRSALDTQSLKANQIQSVLSAMRGVVRVHETFIRHQVALDDVQDADVLAHFEACNQFIGAQLSKGRGVLVHCLAGISRSATVVAAYLMYSKKLSPTEAVDLIRLARPFVSPNPGFLNQLEVYHEAGCVVSTDSTDVRRFYLDRTVVKMQDEQTTLEERTQLVDSLPSVPSSSATTTTIGVSTGGMPTRRRLIRCKMCRQELATKEHMLGHGEVGFFPPTPGSPPADPTETAISVPILINPLCSGYFVEPLKWMNEFLKKGEVSGKILCPNKRCKAKLGNYDWAGVGCGCGQWATPAFCLNRSKVDEIVV</sequence>
<dbReference type="InterPro" id="IPR016278">
    <property type="entry name" value="DUSP12"/>
</dbReference>
<dbReference type="PROSITE" id="PS50056">
    <property type="entry name" value="TYR_PHOSPHATASE_2"/>
    <property type="match status" value="1"/>
</dbReference>
<dbReference type="PIRSF" id="PIRSF000941">
    <property type="entry name" value="DUSP12"/>
    <property type="match status" value="1"/>
</dbReference>
<evidence type="ECO:0000256" key="5">
    <source>
        <dbReference type="PIRSR" id="PIRSR000941-50"/>
    </source>
</evidence>
<keyword evidence="4" id="KW-0904">Protein phosphatase</keyword>
<dbReference type="AlphaFoldDB" id="A0A9W8JJC9"/>
<name>A0A9W8JJC9_9AGAR</name>
<keyword evidence="9" id="KW-1185">Reference proteome</keyword>
<dbReference type="InterPro" id="IPR000387">
    <property type="entry name" value="Tyr_Pase_dom"/>
</dbReference>
<dbReference type="SUPFAM" id="SSF52799">
    <property type="entry name" value="(Phosphotyrosine protein) phosphatases II"/>
    <property type="match status" value="1"/>
</dbReference>
<evidence type="ECO:0000259" key="6">
    <source>
        <dbReference type="PROSITE" id="PS50054"/>
    </source>
</evidence>
<feature type="domain" description="Tyrosine specific protein phosphatases" evidence="7">
    <location>
        <begin position="57"/>
        <end position="119"/>
    </location>
</feature>
<organism evidence="8 9">
    <name type="scientific">Candolleomyces eurysporus</name>
    <dbReference type="NCBI Taxonomy" id="2828524"/>
    <lineage>
        <taxon>Eukaryota</taxon>
        <taxon>Fungi</taxon>
        <taxon>Dikarya</taxon>
        <taxon>Basidiomycota</taxon>
        <taxon>Agaricomycotina</taxon>
        <taxon>Agaricomycetes</taxon>
        <taxon>Agaricomycetidae</taxon>
        <taxon>Agaricales</taxon>
        <taxon>Agaricineae</taxon>
        <taxon>Psathyrellaceae</taxon>
        <taxon>Candolleomyces</taxon>
    </lineage>
</organism>
<dbReference type="Pfam" id="PF00782">
    <property type="entry name" value="DSPc"/>
    <property type="match status" value="1"/>
</dbReference>
<dbReference type="OrthoDB" id="2017893at2759"/>
<reference evidence="8" key="1">
    <citation type="submission" date="2022-06" db="EMBL/GenBank/DDBJ databases">
        <title>Genome Sequence of Candolleomyces eurysporus.</title>
        <authorList>
            <person name="Buettner E."/>
        </authorList>
    </citation>
    <scope>NUCLEOTIDE SEQUENCE</scope>
    <source>
        <strain evidence="8">VTCC 930004</strain>
    </source>
</reference>
<dbReference type="InterPro" id="IPR000340">
    <property type="entry name" value="Dual-sp_phosphatase_cat-dom"/>
</dbReference>
<dbReference type="InterPro" id="IPR016130">
    <property type="entry name" value="Tyr_Pase_AS"/>
</dbReference>
<feature type="domain" description="Tyrosine-protein phosphatase" evidence="6">
    <location>
        <begin position="1"/>
        <end position="140"/>
    </location>
</feature>